<evidence type="ECO:0000256" key="1">
    <source>
        <dbReference type="SAM" id="MobiDB-lite"/>
    </source>
</evidence>
<protein>
    <submittedName>
        <fullName evidence="2">Uncharacterized protein</fullName>
    </submittedName>
</protein>
<name>A0ABP0LQU0_9DINO</name>
<organism evidence="2 3">
    <name type="scientific">Durusdinium trenchii</name>
    <dbReference type="NCBI Taxonomy" id="1381693"/>
    <lineage>
        <taxon>Eukaryota</taxon>
        <taxon>Sar</taxon>
        <taxon>Alveolata</taxon>
        <taxon>Dinophyceae</taxon>
        <taxon>Suessiales</taxon>
        <taxon>Symbiodiniaceae</taxon>
        <taxon>Durusdinium</taxon>
    </lineage>
</organism>
<feature type="compositionally biased region" description="Basic residues" evidence="1">
    <location>
        <begin position="114"/>
        <end position="141"/>
    </location>
</feature>
<gene>
    <name evidence="2" type="ORF">CCMP2556_LOCUS22259</name>
</gene>
<dbReference type="Proteomes" id="UP001642484">
    <property type="component" value="Unassembled WGS sequence"/>
</dbReference>
<reference evidence="2 3" key="1">
    <citation type="submission" date="2024-02" db="EMBL/GenBank/DDBJ databases">
        <authorList>
            <person name="Chen Y."/>
            <person name="Shah S."/>
            <person name="Dougan E. K."/>
            <person name="Thang M."/>
            <person name="Chan C."/>
        </authorList>
    </citation>
    <scope>NUCLEOTIDE SEQUENCE [LARGE SCALE GENOMIC DNA]</scope>
</reference>
<dbReference type="EMBL" id="CAXAMN010013681">
    <property type="protein sequence ID" value="CAK9041547.1"/>
    <property type="molecule type" value="Genomic_DNA"/>
</dbReference>
<proteinExistence type="predicted"/>
<evidence type="ECO:0000313" key="3">
    <source>
        <dbReference type="Proteomes" id="UP001642484"/>
    </source>
</evidence>
<keyword evidence="3" id="KW-1185">Reference proteome</keyword>
<evidence type="ECO:0000313" key="2">
    <source>
        <dbReference type="EMBL" id="CAK9041547.1"/>
    </source>
</evidence>
<feature type="region of interest" description="Disordered" evidence="1">
    <location>
        <begin position="71"/>
        <end position="191"/>
    </location>
</feature>
<feature type="non-terminal residue" evidence="2">
    <location>
        <position position="1"/>
    </location>
</feature>
<accession>A0ABP0LQU0</accession>
<sequence length="250" mass="27411">TSSVQTGLVLSVWRGVKAPKLICGDVPINCVVAFRAVQLDLQIPPEEGALPFDSRGSVRITISEESAQAIKRLPEMKSWSVQPTMAPGRGKKADGLMPGKQNKGKKSKTDAAKTKIRRGKYAKKAKHSKLGKKGKKKKAKGKNQEATTEVDAQLVAEEAREQADKKKKKKKPVAVSLSVQPPSSKEYRRTQTGFSVIRGQVQELLDLDQAAFPDAPAFSHEGLCRWKIDAAKERTRQQIIEESSEAIDAL</sequence>
<comment type="caution">
    <text evidence="2">The sequence shown here is derived from an EMBL/GenBank/DDBJ whole genome shotgun (WGS) entry which is preliminary data.</text>
</comment>
<feature type="non-terminal residue" evidence="2">
    <location>
        <position position="250"/>
    </location>
</feature>